<dbReference type="InterPro" id="IPR000182">
    <property type="entry name" value="GNAT_dom"/>
</dbReference>
<reference evidence="4 5" key="1">
    <citation type="submission" date="2024-09" db="EMBL/GenBank/DDBJ databases">
        <authorList>
            <person name="Lee S.D."/>
        </authorList>
    </citation>
    <scope>NUCLEOTIDE SEQUENCE [LARGE SCALE GENOMIC DNA]</scope>
    <source>
        <strain evidence="4 5">N1-5</strain>
    </source>
</reference>
<dbReference type="Proteomes" id="UP001592528">
    <property type="component" value="Unassembled WGS sequence"/>
</dbReference>
<gene>
    <name evidence="4" type="ORF">ACEZDJ_26835</name>
</gene>
<dbReference type="PROSITE" id="PS51186">
    <property type="entry name" value="GNAT"/>
    <property type="match status" value="1"/>
</dbReference>
<dbReference type="Pfam" id="PF00583">
    <property type="entry name" value="Acetyltransf_1"/>
    <property type="match status" value="1"/>
</dbReference>
<comment type="caution">
    <text evidence="4">The sequence shown here is derived from an EMBL/GenBank/DDBJ whole genome shotgun (WGS) entry which is preliminary data.</text>
</comment>
<keyword evidence="5" id="KW-1185">Reference proteome</keyword>
<proteinExistence type="predicted"/>
<dbReference type="GO" id="GO:0016746">
    <property type="term" value="F:acyltransferase activity"/>
    <property type="evidence" value="ECO:0007669"/>
    <property type="project" value="UniProtKB-KW"/>
</dbReference>
<protein>
    <submittedName>
        <fullName evidence="4">GNAT family N-acetyltransferase</fullName>
        <ecNumber evidence="4">2.3.1.-</ecNumber>
    </submittedName>
</protein>
<dbReference type="EMBL" id="JBHEZZ010000017">
    <property type="protein sequence ID" value="MFC1404904.1"/>
    <property type="molecule type" value="Genomic_DNA"/>
</dbReference>
<accession>A0ABV6UTV3</accession>
<feature type="domain" description="N-acetyltransferase" evidence="3">
    <location>
        <begin position="4"/>
        <end position="151"/>
    </location>
</feature>
<evidence type="ECO:0000256" key="1">
    <source>
        <dbReference type="ARBA" id="ARBA00022679"/>
    </source>
</evidence>
<dbReference type="EC" id="2.3.1.-" evidence="4"/>
<dbReference type="RefSeq" id="WP_030258043.1">
    <property type="nucleotide sequence ID" value="NZ_JBHEZZ010000017.1"/>
</dbReference>
<evidence type="ECO:0000259" key="3">
    <source>
        <dbReference type="PROSITE" id="PS51186"/>
    </source>
</evidence>
<dbReference type="InterPro" id="IPR016181">
    <property type="entry name" value="Acyl_CoA_acyltransferase"/>
</dbReference>
<sequence length="151" mass="16762">MSDLSITPVLAGERQRWQELYAGYCAFYAVELGEADYDRVWAWIHDPERETRCLVARDADGVPVGLAHFRAYDSPLRGTSGFLDDLFVDPARRGSGAADALLGALARIAADEGWATVRWNTAENNYRARAVYDRHAAKTVFLTYSMDAAPS</sequence>
<dbReference type="SUPFAM" id="SSF55729">
    <property type="entry name" value="Acyl-CoA N-acyltransferases (Nat)"/>
    <property type="match status" value="1"/>
</dbReference>
<organism evidence="4 5">
    <name type="scientific">Streptacidiphilus cavernicola</name>
    <dbReference type="NCBI Taxonomy" id="3342716"/>
    <lineage>
        <taxon>Bacteria</taxon>
        <taxon>Bacillati</taxon>
        <taxon>Actinomycetota</taxon>
        <taxon>Actinomycetes</taxon>
        <taxon>Kitasatosporales</taxon>
        <taxon>Streptomycetaceae</taxon>
        <taxon>Streptacidiphilus</taxon>
    </lineage>
</organism>
<evidence type="ECO:0000313" key="4">
    <source>
        <dbReference type="EMBL" id="MFC1404904.1"/>
    </source>
</evidence>
<dbReference type="Gene3D" id="3.40.630.30">
    <property type="match status" value="1"/>
</dbReference>
<evidence type="ECO:0000256" key="2">
    <source>
        <dbReference type="ARBA" id="ARBA00023315"/>
    </source>
</evidence>
<evidence type="ECO:0000313" key="5">
    <source>
        <dbReference type="Proteomes" id="UP001592528"/>
    </source>
</evidence>
<dbReference type="PANTHER" id="PTHR10545">
    <property type="entry name" value="DIAMINE N-ACETYLTRANSFERASE"/>
    <property type="match status" value="1"/>
</dbReference>
<dbReference type="PANTHER" id="PTHR10545:SF29">
    <property type="entry name" value="GH14572P-RELATED"/>
    <property type="match status" value="1"/>
</dbReference>
<dbReference type="InterPro" id="IPR051016">
    <property type="entry name" value="Diverse_Substrate_AcTransf"/>
</dbReference>
<name>A0ABV6UTV3_9ACTN</name>
<keyword evidence="2 4" id="KW-0012">Acyltransferase</keyword>
<keyword evidence="1 4" id="KW-0808">Transferase</keyword>